<accession>A0A7C2GGD3</accession>
<feature type="repeat" description="TPR" evidence="1">
    <location>
        <begin position="86"/>
        <end position="119"/>
    </location>
</feature>
<dbReference type="PROSITE" id="PS50005">
    <property type="entry name" value="TPR"/>
    <property type="match status" value="1"/>
</dbReference>
<organism evidence="3">
    <name type="scientific">Thermus islandicus</name>
    <dbReference type="NCBI Taxonomy" id="540988"/>
    <lineage>
        <taxon>Bacteria</taxon>
        <taxon>Thermotogati</taxon>
        <taxon>Deinococcota</taxon>
        <taxon>Deinococci</taxon>
        <taxon>Thermales</taxon>
        <taxon>Thermaceae</taxon>
        <taxon>Thermus</taxon>
    </lineage>
</organism>
<dbReference type="InterPro" id="IPR011717">
    <property type="entry name" value="TPR-4"/>
</dbReference>
<dbReference type="EMBL" id="DSHZ01000227">
    <property type="protein sequence ID" value="HEO42152.1"/>
    <property type="molecule type" value="Genomic_DNA"/>
</dbReference>
<dbReference type="Pfam" id="PF07721">
    <property type="entry name" value="TPR_4"/>
    <property type="match status" value="1"/>
</dbReference>
<evidence type="ECO:0000256" key="1">
    <source>
        <dbReference type="PROSITE-ProRule" id="PRU00339"/>
    </source>
</evidence>
<comment type="caution">
    <text evidence="3">The sequence shown here is derived from an EMBL/GenBank/DDBJ whole genome shotgun (WGS) entry which is preliminary data.</text>
</comment>
<dbReference type="Gene3D" id="1.25.40.10">
    <property type="entry name" value="Tetratricopeptide repeat domain"/>
    <property type="match status" value="1"/>
</dbReference>
<dbReference type="Pfam" id="PF13432">
    <property type="entry name" value="TPR_16"/>
    <property type="match status" value="1"/>
</dbReference>
<sequence>MPARRHGGKPAKAVAKGSRKKGREETRLARAWALMEEGRFQQAEALLRGDPSPEARFALGYALAFQGRHEEALALYRALYRESGSHRALHQVGMVLRRAGRLKEALAVFEEEARLLPPDPLARPVNLYERGYTRLLLGEKGESLAFLRESLAEAEASLDPVAQASAHRGLLEWHLRFGQEEEAQRHKEAAIRFFLKAGDPKGAEEVEGLA</sequence>
<reference evidence="3" key="1">
    <citation type="journal article" date="2020" name="mSystems">
        <title>Genome- and Community-Level Interaction Insights into Carbon Utilization and Element Cycling Functions of Hydrothermarchaeota in Hydrothermal Sediment.</title>
        <authorList>
            <person name="Zhou Z."/>
            <person name="Liu Y."/>
            <person name="Xu W."/>
            <person name="Pan J."/>
            <person name="Luo Z.H."/>
            <person name="Li M."/>
        </authorList>
    </citation>
    <scope>NUCLEOTIDE SEQUENCE [LARGE SCALE GENOMIC DNA]</scope>
    <source>
        <strain evidence="4">SpSt-189</strain>
        <strain evidence="3">SpSt-246</strain>
    </source>
</reference>
<gene>
    <name evidence="4" type="ORF">ENP09_04595</name>
    <name evidence="3" type="ORF">ENP73_09805</name>
</gene>
<dbReference type="InterPro" id="IPR011990">
    <property type="entry name" value="TPR-like_helical_dom_sf"/>
</dbReference>
<evidence type="ECO:0000313" key="4">
    <source>
        <dbReference type="EMBL" id="HEO42152.1"/>
    </source>
</evidence>
<proteinExistence type="predicted"/>
<evidence type="ECO:0000256" key="2">
    <source>
        <dbReference type="SAM" id="MobiDB-lite"/>
    </source>
</evidence>
<protein>
    <submittedName>
        <fullName evidence="3">Tetratricopeptide repeat protein</fullName>
    </submittedName>
</protein>
<dbReference type="SUPFAM" id="SSF48452">
    <property type="entry name" value="TPR-like"/>
    <property type="match status" value="1"/>
</dbReference>
<dbReference type="AlphaFoldDB" id="A0A7C2GGD3"/>
<dbReference type="GO" id="GO:0042802">
    <property type="term" value="F:identical protein binding"/>
    <property type="evidence" value="ECO:0007669"/>
    <property type="project" value="InterPro"/>
</dbReference>
<name>A0A7C2GGD3_9DEIN</name>
<dbReference type="EMBL" id="DSKL01000387">
    <property type="protein sequence ID" value="HEH83229.1"/>
    <property type="molecule type" value="Genomic_DNA"/>
</dbReference>
<dbReference type="InterPro" id="IPR019734">
    <property type="entry name" value="TPR_rpt"/>
</dbReference>
<feature type="region of interest" description="Disordered" evidence="2">
    <location>
        <begin position="1"/>
        <end position="24"/>
    </location>
</feature>
<keyword evidence="1" id="KW-0802">TPR repeat</keyword>
<evidence type="ECO:0000313" key="3">
    <source>
        <dbReference type="EMBL" id="HEH83229.1"/>
    </source>
</evidence>